<sequence length="153" mass="16793">MGAKVKKHANKQHKKKERAARLAAGKGKVPVLRREEFKAKGKRRRALVAAITEQAKATLAGMATPAETAEQVNVRQAREWKEMKAKVAKLKKQRHFLPKKGSKDLKQAAALEIKLLITELEVKHEAERKALGLDVPAEGGAGKPSKGSSMMDD</sequence>
<accession>A0A7S1S7M7</accession>
<dbReference type="EMBL" id="HBGE01106804">
    <property type="protein sequence ID" value="CAD9186919.1"/>
    <property type="molecule type" value="Transcribed_RNA"/>
</dbReference>
<reference evidence="2" key="1">
    <citation type="submission" date="2021-01" db="EMBL/GenBank/DDBJ databases">
        <authorList>
            <person name="Corre E."/>
            <person name="Pelletier E."/>
            <person name="Niang G."/>
            <person name="Scheremetjew M."/>
            <person name="Finn R."/>
            <person name="Kale V."/>
            <person name="Holt S."/>
            <person name="Cochrane G."/>
            <person name="Meng A."/>
            <person name="Brown T."/>
            <person name="Cohen L."/>
        </authorList>
    </citation>
    <scope>NUCLEOTIDE SEQUENCE</scope>
    <source>
        <strain evidence="2">OF101</strain>
    </source>
</reference>
<proteinExistence type="predicted"/>
<evidence type="ECO:0000256" key="1">
    <source>
        <dbReference type="SAM" id="MobiDB-lite"/>
    </source>
</evidence>
<evidence type="ECO:0000313" key="2">
    <source>
        <dbReference type="EMBL" id="CAD9186919.1"/>
    </source>
</evidence>
<protein>
    <submittedName>
        <fullName evidence="2">Uncharacterized protein</fullName>
    </submittedName>
</protein>
<dbReference type="AlphaFoldDB" id="A0A7S1S7M7"/>
<gene>
    <name evidence="2" type="ORF">ACAT0790_LOCUS63693</name>
</gene>
<feature type="region of interest" description="Disordered" evidence="1">
    <location>
        <begin position="1"/>
        <end position="27"/>
    </location>
</feature>
<name>A0A7S1S7M7_ALECA</name>
<feature type="region of interest" description="Disordered" evidence="1">
    <location>
        <begin position="129"/>
        <end position="153"/>
    </location>
</feature>
<feature type="compositionally biased region" description="Basic residues" evidence="1">
    <location>
        <begin position="1"/>
        <end position="18"/>
    </location>
</feature>
<organism evidence="2">
    <name type="scientific">Alexandrium catenella</name>
    <name type="common">Red tide dinoflagellate</name>
    <name type="synonym">Gonyaulax catenella</name>
    <dbReference type="NCBI Taxonomy" id="2925"/>
    <lineage>
        <taxon>Eukaryota</taxon>
        <taxon>Sar</taxon>
        <taxon>Alveolata</taxon>
        <taxon>Dinophyceae</taxon>
        <taxon>Gonyaulacales</taxon>
        <taxon>Pyrocystaceae</taxon>
        <taxon>Alexandrium</taxon>
    </lineage>
</organism>